<sequence>MATSALPQQQNLYLRAGGVSLLLSRPDGRIPAVAHWGADLGELTDADATIVALSTISGQVPNNPDVPMHVGILAEPRWGWAGRPGLTGHRDGLAWAPDFSVSDVRFQASGCADGSEDTASNRTETTTRLTQPFEQLGAGTLEIHVDSPEHVGLVIQVELTPEGVVRARATVTNTGDGPYRLEEIALALPVPARAHQLQDFAGHWGQERAAQQRRPFTVGVHLREGRKGRTGADAAHMILAGEQGFGFSQGEVWGVHTAFSGNHRTWAEREYTGQRLLGGSELLMPGEVTLSAGENYTSPWIYGIWGQGLDAQANRLHSWIRSRPQHPHRPRPATLNVWEAVYFDHNLPKLTALAERAAQIGIERFVLDDGWFGSRRDDTSGLGDWVISEEVWPDGLTPLIQKVTDLGMEFGLWFEPEMVNLDSDVARAHPEWVLAPAERTPVSSRFQHVLDLGNPEAYAHVRDQMVEVLSNNRIGYIKWDHNRDLLEAGSSLDRAPGVHRQTLAAYGLMAELKERFPGLEIESCSSGGARVDLGVLEHTDRFWTSDCIDPAERQEMHRWTQQLVPPELMGSHVASGRSHQTDRLHAVNFRAGTALWGHFGVEWDLTQATQDELDELSEWVELYKSHRDLLHNGTLIRVDAIDPEWDVHGVVSADQTEALFAVVCTGVSITDPVGRLTLRGLNLDVDYVSDDVTPAATDAAFTPPAWWPNGTKTRGSVLQEVGLHAPQLRPDRIRLIHLTAR</sequence>
<gene>
    <name evidence="7" type="ORF">GTW58_10865</name>
</gene>
<dbReference type="Pfam" id="PF16874">
    <property type="entry name" value="Glyco_hydro_36C"/>
    <property type="match status" value="1"/>
</dbReference>
<proteinExistence type="predicted"/>
<feature type="domain" description="Glycosyl hydrolase family 36 N-terminal" evidence="6">
    <location>
        <begin position="31"/>
        <end position="290"/>
    </location>
</feature>
<dbReference type="CDD" id="cd14791">
    <property type="entry name" value="GH36"/>
    <property type="match status" value="1"/>
</dbReference>
<evidence type="ECO:0000259" key="5">
    <source>
        <dbReference type="Pfam" id="PF16874"/>
    </source>
</evidence>
<organism evidence="7 8">
    <name type="scientific">Kocuria subflava</name>
    <dbReference type="NCBI Taxonomy" id="1736139"/>
    <lineage>
        <taxon>Bacteria</taxon>
        <taxon>Bacillati</taxon>
        <taxon>Actinomycetota</taxon>
        <taxon>Actinomycetes</taxon>
        <taxon>Micrococcales</taxon>
        <taxon>Micrococcaceae</taxon>
        <taxon>Kocuria</taxon>
    </lineage>
</organism>
<accession>A0A846TTT9</accession>
<keyword evidence="8" id="KW-1185">Reference proteome</keyword>
<dbReference type="PROSITE" id="PS00512">
    <property type="entry name" value="ALPHA_GALACTOSIDASE"/>
    <property type="match status" value="1"/>
</dbReference>
<evidence type="ECO:0000256" key="1">
    <source>
        <dbReference type="ARBA" id="ARBA00001255"/>
    </source>
</evidence>
<dbReference type="InterPro" id="IPR017853">
    <property type="entry name" value="GH"/>
</dbReference>
<dbReference type="EMBL" id="JAAVUN010000024">
    <property type="protein sequence ID" value="NKE10420.1"/>
    <property type="molecule type" value="Genomic_DNA"/>
</dbReference>
<evidence type="ECO:0000256" key="4">
    <source>
        <dbReference type="ARBA" id="ARBA00023295"/>
    </source>
</evidence>
<keyword evidence="4" id="KW-0326">Glycosidase</keyword>
<protein>
    <recommendedName>
        <fullName evidence="2">alpha-galactosidase</fullName>
        <ecNumber evidence="2">3.2.1.22</ecNumber>
    </recommendedName>
</protein>
<dbReference type="PRINTS" id="PR00743">
    <property type="entry name" value="GLHYDRLASE36"/>
</dbReference>
<evidence type="ECO:0000313" key="8">
    <source>
        <dbReference type="Proteomes" id="UP000521379"/>
    </source>
</evidence>
<name>A0A846TTT9_9MICC</name>
<dbReference type="PANTHER" id="PTHR43053">
    <property type="entry name" value="GLYCOSIDASE FAMILY 31"/>
    <property type="match status" value="1"/>
</dbReference>
<dbReference type="GO" id="GO:0004557">
    <property type="term" value="F:alpha-galactosidase activity"/>
    <property type="evidence" value="ECO:0007669"/>
    <property type="project" value="UniProtKB-EC"/>
</dbReference>
<evidence type="ECO:0000313" key="7">
    <source>
        <dbReference type="EMBL" id="NKE10420.1"/>
    </source>
</evidence>
<comment type="catalytic activity">
    <reaction evidence="1">
        <text>Hydrolysis of terminal, non-reducing alpha-D-galactose residues in alpha-D-galactosides, including galactose oligosaccharides, galactomannans and galactolipids.</text>
        <dbReference type="EC" id="3.2.1.22"/>
    </reaction>
</comment>
<dbReference type="InterPro" id="IPR050985">
    <property type="entry name" value="Alpha-glycosidase_related"/>
</dbReference>
<dbReference type="InterPro" id="IPR038417">
    <property type="entry name" value="Alpga-gal_N_sf"/>
</dbReference>
<reference evidence="7 8" key="1">
    <citation type="submission" date="2020-02" db="EMBL/GenBank/DDBJ databases">
        <authorList>
            <person name="Sun Q."/>
        </authorList>
    </citation>
    <scope>NUCLEOTIDE SEQUENCE [LARGE SCALE GENOMIC DNA]</scope>
    <source>
        <strain evidence="7 8">YIM 13062</strain>
    </source>
</reference>
<evidence type="ECO:0000256" key="3">
    <source>
        <dbReference type="ARBA" id="ARBA00022801"/>
    </source>
</evidence>
<dbReference type="InterPro" id="IPR013785">
    <property type="entry name" value="Aldolase_TIM"/>
</dbReference>
<comment type="caution">
    <text evidence="7">The sequence shown here is derived from an EMBL/GenBank/DDBJ whole genome shotgun (WGS) entry which is preliminary data.</text>
</comment>
<feature type="domain" description="Glycosyl hydrolase family 36 C-terminal" evidence="5">
    <location>
        <begin position="645"/>
        <end position="729"/>
    </location>
</feature>
<dbReference type="InterPro" id="IPR013780">
    <property type="entry name" value="Glyco_hydro_b"/>
</dbReference>
<dbReference type="AlphaFoldDB" id="A0A846TTT9"/>
<dbReference type="Gene3D" id="2.60.40.1180">
    <property type="entry name" value="Golgi alpha-mannosidase II"/>
    <property type="match status" value="1"/>
</dbReference>
<dbReference type="InterPro" id="IPR000111">
    <property type="entry name" value="Glyco_hydro_27/36_CS"/>
</dbReference>
<keyword evidence="3" id="KW-0378">Hydrolase</keyword>
<evidence type="ECO:0000256" key="2">
    <source>
        <dbReference type="ARBA" id="ARBA00012755"/>
    </source>
</evidence>
<dbReference type="InterPro" id="IPR002252">
    <property type="entry name" value="Glyco_hydro_36"/>
</dbReference>
<evidence type="ECO:0000259" key="6">
    <source>
        <dbReference type="Pfam" id="PF16875"/>
    </source>
</evidence>
<dbReference type="Gene3D" id="3.20.20.70">
    <property type="entry name" value="Aldolase class I"/>
    <property type="match status" value="1"/>
</dbReference>
<dbReference type="Proteomes" id="UP000521379">
    <property type="component" value="Unassembled WGS sequence"/>
</dbReference>
<dbReference type="InterPro" id="IPR031705">
    <property type="entry name" value="Glyco_hydro_36_C"/>
</dbReference>
<dbReference type="SUPFAM" id="SSF51445">
    <property type="entry name" value="(Trans)glycosidases"/>
    <property type="match status" value="1"/>
</dbReference>
<dbReference type="InterPro" id="IPR031704">
    <property type="entry name" value="Glyco_hydro_36_N"/>
</dbReference>
<dbReference type="FunFam" id="3.20.20.70:FF:000118">
    <property type="entry name" value="Alpha-galactosidase"/>
    <property type="match status" value="1"/>
</dbReference>
<dbReference type="Gene3D" id="2.70.98.60">
    <property type="entry name" value="alpha-galactosidase from lactobacil brevis"/>
    <property type="match status" value="1"/>
</dbReference>
<dbReference type="EC" id="3.2.1.22" evidence="2"/>
<dbReference type="GO" id="GO:0016052">
    <property type="term" value="P:carbohydrate catabolic process"/>
    <property type="evidence" value="ECO:0007669"/>
    <property type="project" value="InterPro"/>
</dbReference>
<dbReference type="Pfam" id="PF02065">
    <property type="entry name" value="Melibiase"/>
    <property type="match status" value="1"/>
</dbReference>
<dbReference type="Pfam" id="PF16875">
    <property type="entry name" value="Glyco_hydro_36N"/>
    <property type="match status" value="1"/>
</dbReference>
<dbReference type="PANTHER" id="PTHR43053:SF3">
    <property type="entry name" value="ALPHA-GALACTOSIDASE C-RELATED"/>
    <property type="match status" value="1"/>
</dbReference>